<accession>A0A423GR12</accession>
<reference evidence="1 2" key="1">
    <citation type="submission" date="2016-10" db="EMBL/GenBank/DDBJ databases">
        <title>Comparative genome analysis of multiple Pseudomonas spp. focuses on biocontrol and plant growth promoting traits.</title>
        <authorList>
            <person name="Tao X.-Y."/>
            <person name="Taylor C.G."/>
        </authorList>
    </citation>
    <scope>NUCLEOTIDE SEQUENCE [LARGE SCALE GENOMIC DNA]</scope>
    <source>
        <strain evidence="1 2">37D10</strain>
    </source>
</reference>
<dbReference type="Proteomes" id="UP000284684">
    <property type="component" value="Unassembled WGS sequence"/>
</dbReference>
<evidence type="ECO:0000313" key="1">
    <source>
        <dbReference type="EMBL" id="ROM96752.1"/>
    </source>
</evidence>
<sequence>MHQTLFYQEVRGTEVTKHRRSIVTVNLLFRKALQQVVKMSIAHNTFWSIANFLPYKLAQSVGQ</sequence>
<dbReference type="AlphaFoldDB" id="A0A423GR12"/>
<comment type="caution">
    <text evidence="1">The sequence shown here is derived from an EMBL/GenBank/DDBJ whole genome shotgun (WGS) entry which is preliminary data.</text>
</comment>
<evidence type="ECO:0000313" key="2">
    <source>
        <dbReference type="Proteomes" id="UP000284684"/>
    </source>
</evidence>
<dbReference type="EMBL" id="MOBI01000016">
    <property type="protein sequence ID" value="ROM96752.1"/>
    <property type="molecule type" value="Genomic_DNA"/>
</dbReference>
<name>A0A423GR12_9PSED</name>
<proteinExistence type="predicted"/>
<protein>
    <submittedName>
        <fullName evidence="1">Uncharacterized protein</fullName>
    </submittedName>
</protein>
<organism evidence="1 2">
    <name type="scientific">Pseudomonas brassicacearum</name>
    <dbReference type="NCBI Taxonomy" id="930166"/>
    <lineage>
        <taxon>Bacteria</taxon>
        <taxon>Pseudomonadati</taxon>
        <taxon>Pseudomonadota</taxon>
        <taxon>Gammaproteobacteria</taxon>
        <taxon>Pseudomonadales</taxon>
        <taxon>Pseudomonadaceae</taxon>
        <taxon>Pseudomonas</taxon>
    </lineage>
</organism>
<gene>
    <name evidence="1" type="ORF">BK658_14060</name>
</gene>